<dbReference type="PANTHER" id="PTHR30012:SF0">
    <property type="entry name" value="TYPE II SECRETION SYSTEM PROTEIN F-RELATED"/>
    <property type="match status" value="1"/>
</dbReference>
<dbReference type="GO" id="GO:0005886">
    <property type="term" value="C:plasma membrane"/>
    <property type="evidence" value="ECO:0007669"/>
    <property type="project" value="UniProtKB-SubCell"/>
</dbReference>
<dbReference type="Gene3D" id="1.20.81.30">
    <property type="entry name" value="Type II secretion system (T2SS), domain F"/>
    <property type="match status" value="2"/>
</dbReference>
<evidence type="ECO:0000313" key="9">
    <source>
        <dbReference type="EMBL" id="OGE33188.1"/>
    </source>
</evidence>
<dbReference type="InterPro" id="IPR042094">
    <property type="entry name" value="T2SS_GspF_sf"/>
</dbReference>
<dbReference type="EMBL" id="MFCV01000013">
    <property type="protein sequence ID" value="OGE33188.1"/>
    <property type="molecule type" value="Genomic_DNA"/>
</dbReference>
<gene>
    <name evidence="9" type="ORF">A3C59_03665</name>
</gene>
<accession>A0A1F5JX46</accession>
<dbReference type="STRING" id="1797768.A3C59_03665"/>
<keyword evidence="3" id="KW-1003">Cell membrane</keyword>
<keyword evidence="4 7" id="KW-0812">Transmembrane</keyword>
<evidence type="ECO:0000256" key="6">
    <source>
        <dbReference type="ARBA" id="ARBA00023136"/>
    </source>
</evidence>
<feature type="domain" description="Type II secretion system protein GspF" evidence="8">
    <location>
        <begin position="217"/>
        <end position="339"/>
    </location>
</feature>
<name>A0A1F5JX46_9BACT</name>
<dbReference type="InterPro" id="IPR003004">
    <property type="entry name" value="GspF/PilC"/>
</dbReference>
<comment type="subcellular location">
    <subcellularLocation>
        <location evidence="1">Cell membrane</location>
        <topology evidence="1">Multi-pass membrane protein</topology>
    </subcellularLocation>
</comment>
<keyword evidence="6 7" id="KW-0472">Membrane</keyword>
<sequence>MFAAEEKDNFLENLAVMITSGIDVSSAIASLIQETHSKKMLKIFQNLEQEINAGSQLWKALEKSKLLPAHITTLIRLGEESGRLPENLKMVVTEQQKEREFASKLQSAMIYPVIVFSLTLIIGISISWFLLPRLSLVFSQLKVELPLITKILISVGKFLGDFGIIFIPSLTVLIILAVYCLFFAKKTKFIGQSLLMRLPGIGKIIMETELARLGFILGELLTAGLIVTDAISSLASATTTIAYQKFYLSLEKSIDQGNSFESSFKLYKGINKLIPAPIQQIIITSERSGRLPEVLINLGQNFEGKLEISTKNLVVYMEPVLLIIIWLGVLFVALAVILPIYSLIGGFNS</sequence>
<dbReference type="Proteomes" id="UP000176902">
    <property type="component" value="Unassembled WGS sequence"/>
</dbReference>
<comment type="caution">
    <text evidence="9">The sequence shown here is derived from an EMBL/GenBank/DDBJ whole genome shotgun (WGS) entry which is preliminary data.</text>
</comment>
<dbReference type="PRINTS" id="PR00812">
    <property type="entry name" value="BCTERIALGSPF"/>
</dbReference>
<feature type="transmembrane region" description="Helical" evidence="7">
    <location>
        <begin position="162"/>
        <end position="184"/>
    </location>
</feature>
<keyword evidence="5 7" id="KW-1133">Transmembrane helix</keyword>
<dbReference type="Pfam" id="PF00482">
    <property type="entry name" value="T2SSF"/>
    <property type="match status" value="2"/>
</dbReference>
<dbReference type="InterPro" id="IPR018076">
    <property type="entry name" value="T2SS_GspF_dom"/>
</dbReference>
<evidence type="ECO:0000256" key="2">
    <source>
        <dbReference type="ARBA" id="ARBA00005745"/>
    </source>
</evidence>
<dbReference type="AlphaFoldDB" id="A0A1F5JX46"/>
<reference evidence="9 10" key="1">
    <citation type="journal article" date="2016" name="Nat. Commun.">
        <title>Thousands of microbial genomes shed light on interconnected biogeochemical processes in an aquifer system.</title>
        <authorList>
            <person name="Anantharaman K."/>
            <person name="Brown C.T."/>
            <person name="Hug L.A."/>
            <person name="Sharon I."/>
            <person name="Castelle C.J."/>
            <person name="Probst A.J."/>
            <person name="Thomas B.C."/>
            <person name="Singh A."/>
            <person name="Wilkins M.J."/>
            <person name="Karaoz U."/>
            <person name="Brodie E.L."/>
            <person name="Williams K.H."/>
            <person name="Hubbard S.S."/>
            <person name="Banfield J.F."/>
        </authorList>
    </citation>
    <scope>NUCLEOTIDE SEQUENCE [LARGE SCALE GENOMIC DNA]</scope>
</reference>
<comment type="similarity">
    <text evidence="2">Belongs to the GSP F family.</text>
</comment>
<evidence type="ECO:0000313" key="10">
    <source>
        <dbReference type="Proteomes" id="UP000176902"/>
    </source>
</evidence>
<proteinExistence type="inferred from homology"/>
<evidence type="ECO:0000256" key="3">
    <source>
        <dbReference type="ARBA" id="ARBA00022475"/>
    </source>
</evidence>
<evidence type="ECO:0000256" key="4">
    <source>
        <dbReference type="ARBA" id="ARBA00022692"/>
    </source>
</evidence>
<feature type="transmembrane region" description="Helical" evidence="7">
    <location>
        <begin position="109"/>
        <end position="131"/>
    </location>
</feature>
<protein>
    <recommendedName>
        <fullName evidence="8">Type II secretion system protein GspF domain-containing protein</fullName>
    </recommendedName>
</protein>
<organism evidence="9 10">
    <name type="scientific">Candidatus Daviesbacteria bacterium RIFCSPHIGHO2_02_FULL_36_13</name>
    <dbReference type="NCBI Taxonomy" id="1797768"/>
    <lineage>
        <taxon>Bacteria</taxon>
        <taxon>Candidatus Daviesiibacteriota</taxon>
    </lineage>
</organism>
<feature type="transmembrane region" description="Helical" evidence="7">
    <location>
        <begin position="320"/>
        <end position="344"/>
    </location>
</feature>
<feature type="domain" description="Type II secretion system protein GspF" evidence="8">
    <location>
        <begin position="10"/>
        <end position="132"/>
    </location>
</feature>
<feature type="transmembrane region" description="Helical" evidence="7">
    <location>
        <begin position="14"/>
        <end position="32"/>
    </location>
</feature>
<dbReference type="PANTHER" id="PTHR30012">
    <property type="entry name" value="GENERAL SECRETION PATHWAY PROTEIN"/>
    <property type="match status" value="1"/>
</dbReference>
<evidence type="ECO:0000256" key="1">
    <source>
        <dbReference type="ARBA" id="ARBA00004651"/>
    </source>
</evidence>
<evidence type="ECO:0000256" key="5">
    <source>
        <dbReference type="ARBA" id="ARBA00022989"/>
    </source>
</evidence>
<evidence type="ECO:0000256" key="7">
    <source>
        <dbReference type="SAM" id="Phobius"/>
    </source>
</evidence>
<evidence type="ECO:0000259" key="8">
    <source>
        <dbReference type="Pfam" id="PF00482"/>
    </source>
</evidence>